<proteinExistence type="predicted"/>
<feature type="region of interest" description="Disordered" evidence="1">
    <location>
        <begin position="1"/>
        <end position="30"/>
    </location>
</feature>
<reference evidence="2 3" key="1">
    <citation type="submission" date="2010-10" db="EMBL/GenBank/DDBJ databases">
        <title>Complete sequence of Frankia sp. EuI1c.</title>
        <authorList>
            <consortium name="US DOE Joint Genome Institute"/>
            <person name="Lucas S."/>
            <person name="Copeland A."/>
            <person name="Lapidus A."/>
            <person name="Cheng J.-F."/>
            <person name="Bruce D."/>
            <person name="Goodwin L."/>
            <person name="Pitluck S."/>
            <person name="Chertkov O."/>
            <person name="Detter J.C."/>
            <person name="Han C."/>
            <person name="Tapia R."/>
            <person name="Land M."/>
            <person name="Hauser L."/>
            <person name="Jeffries C."/>
            <person name="Kyrpides N."/>
            <person name="Ivanova N."/>
            <person name="Mikhailova N."/>
            <person name="Beauchemin N."/>
            <person name="Sen A."/>
            <person name="Sur S.A."/>
            <person name="Gtari M."/>
            <person name="Wall L."/>
            <person name="Tisa L."/>
            <person name="Woyke T."/>
        </authorList>
    </citation>
    <scope>NUCLEOTIDE SEQUENCE [LARGE SCALE GENOMIC DNA]</scope>
    <source>
        <strain evidence="3">DSM 45817 / CECT 9037 / EuI1c</strain>
    </source>
</reference>
<dbReference type="EMBL" id="CP002299">
    <property type="protein sequence ID" value="ADP78776.1"/>
    <property type="molecule type" value="Genomic_DNA"/>
</dbReference>
<evidence type="ECO:0000256" key="1">
    <source>
        <dbReference type="SAM" id="MobiDB-lite"/>
    </source>
</evidence>
<feature type="region of interest" description="Disordered" evidence="1">
    <location>
        <begin position="171"/>
        <end position="197"/>
    </location>
</feature>
<name>E3ITL9_PSEI1</name>
<dbReference type="KEGG" id="fri:FraEuI1c_0698"/>
<sequence>MRRGGSTRAAGQPGRGGEAGTGGQARTGGASAVTRAFSNLASLDHQTGTAVRPTRPSDGSWRCAATRRVINVLCACGPGSAVGWLPGCVPVPAAIFSRRTSTIARAPIADCASVANFRVSGEIPHNHASGRVGGSAVPGTWTARNVASRACGGAPDRPGPSPDQVRASRFLSRSKPADVRPAPPHGYGAERPGRLARTPAVLREPEPASLLGHRRHLHLRPLLRAWPIAGCSDNRRDPRSADRAPK</sequence>
<keyword evidence="3" id="KW-1185">Reference proteome</keyword>
<dbReference type="AlphaFoldDB" id="E3ITL9"/>
<dbReference type="Proteomes" id="UP000002484">
    <property type="component" value="Chromosome"/>
</dbReference>
<evidence type="ECO:0000313" key="2">
    <source>
        <dbReference type="EMBL" id="ADP78776.1"/>
    </source>
</evidence>
<protein>
    <submittedName>
        <fullName evidence="2">PE-PGRS family protein</fullName>
    </submittedName>
</protein>
<dbReference type="HOGENOM" id="CLU_1127770_0_0_11"/>
<feature type="compositionally biased region" description="Gly residues" evidence="1">
    <location>
        <begin position="13"/>
        <end position="26"/>
    </location>
</feature>
<evidence type="ECO:0000313" key="3">
    <source>
        <dbReference type="Proteomes" id="UP000002484"/>
    </source>
</evidence>
<accession>E3ITL9</accession>
<dbReference type="InParanoid" id="E3ITL9"/>
<dbReference type="STRING" id="298654.FraEuI1c_0698"/>
<gene>
    <name evidence="2" type="ordered locus">FraEuI1c_0698</name>
</gene>
<organism evidence="2 3">
    <name type="scientific">Pseudofrankia inefficax (strain DSM 45817 / CECT 9037 / DDB 130130 / EuI1c)</name>
    <name type="common">Frankia inefficax</name>
    <dbReference type="NCBI Taxonomy" id="298654"/>
    <lineage>
        <taxon>Bacteria</taxon>
        <taxon>Bacillati</taxon>
        <taxon>Actinomycetota</taxon>
        <taxon>Actinomycetes</taxon>
        <taxon>Frankiales</taxon>
        <taxon>Frankiaceae</taxon>
        <taxon>Pseudofrankia</taxon>
    </lineage>
</organism>